<dbReference type="AlphaFoldDB" id="A0A1G9YHY5"/>
<feature type="transmembrane region" description="Helical" evidence="2">
    <location>
        <begin position="35"/>
        <end position="52"/>
    </location>
</feature>
<evidence type="ECO:0000256" key="2">
    <source>
        <dbReference type="SAM" id="Phobius"/>
    </source>
</evidence>
<evidence type="ECO:0000256" key="1">
    <source>
        <dbReference type="SAM" id="MobiDB-lite"/>
    </source>
</evidence>
<reference evidence="3 4" key="1">
    <citation type="submission" date="2016-10" db="EMBL/GenBank/DDBJ databases">
        <authorList>
            <person name="de Groot N.N."/>
        </authorList>
    </citation>
    <scope>NUCLEOTIDE SEQUENCE [LARGE SCALE GENOMIC DNA]</scope>
    <source>
        <strain evidence="3 4">DSM 44149</strain>
    </source>
</reference>
<dbReference type="eggNOG" id="ENOG50328GE">
    <property type="taxonomic scope" value="Bacteria"/>
</dbReference>
<feature type="region of interest" description="Disordered" evidence="1">
    <location>
        <begin position="1"/>
        <end position="26"/>
    </location>
</feature>
<dbReference type="Proteomes" id="UP000183376">
    <property type="component" value="Chromosome I"/>
</dbReference>
<feature type="transmembrane region" description="Helical" evidence="2">
    <location>
        <begin position="58"/>
        <end position="80"/>
    </location>
</feature>
<evidence type="ECO:0000313" key="3">
    <source>
        <dbReference type="EMBL" id="SDN08799.1"/>
    </source>
</evidence>
<dbReference type="EMBL" id="LT629701">
    <property type="protein sequence ID" value="SDN08799.1"/>
    <property type="molecule type" value="Genomic_DNA"/>
</dbReference>
<keyword evidence="4" id="KW-1185">Reference proteome</keyword>
<keyword evidence="2" id="KW-0472">Membrane</keyword>
<accession>A0A1G9YHY5</accession>
<proteinExistence type="predicted"/>
<dbReference type="RefSeq" id="WP_030427688.1">
    <property type="nucleotide sequence ID" value="NZ_JOEF01000002.1"/>
</dbReference>
<dbReference type="STRING" id="211114.SAMN04489726_4844"/>
<gene>
    <name evidence="3" type="ORF">SAMN04489726_4844</name>
</gene>
<name>A0A1G9YHY5_ALLAB</name>
<keyword evidence="2" id="KW-0812">Transmembrane</keyword>
<organism evidence="3 4">
    <name type="scientific">Allokutzneria albata</name>
    <name type="common">Kibdelosporangium albatum</name>
    <dbReference type="NCBI Taxonomy" id="211114"/>
    <lineage>
        <taxon>Bacteria</taxon>
        <taxon>Bacillati</taxon>
        <taxon>Actinomycetota</taxon>
        <taxon>Actinomycetes</taxon>
        <taxon>Pseudonocardiales</taxon>
        <taxon>Pseudonocardiaceae</taxon>
        <taxon>Allokutzneria</taxon>
    </lineage>
</organism>
<evidence type="ECO:0000313" key="4">
    <source>
        <dbReference type="Proteomes" id="UP000183376"/>
    </source>
</evidence>
<feature type="transmembrane region" description="Helical" evidence="2">
    <location>
        <begin position="101"/>
        <end position="126"/>
    </location>
</feature>
<protein>
    <submittedName>
        <fullName evidence="3">Uncharacterized protein</fullName>
    </submittedName>
</protein>
<sequence length="131" mass="14501">MTEPAAAAPAGDQPKKRRSPINKPNFDEWTTGKKALTVIALLPVFAVVAFFAQFVELLYYLVMGLYYLVTSPYWICRAIYRASSSEDTPRRREARESIAAFFKVSGCLLAIVVVFGGGLFLLVTLINMGSE</sequence>
<dbReference type="OrthoDB" id="9977086at2"/>
<keyword evidence="2" id="KW-1133">Transmembrane helix</keyword>